<evidence type="ECO:0000313" key="1">
    <source>
        <dbReference type="EMBL" id="NRT19379.1"/>
    </source>
</evidence>
<accession>A0ABX2FQJ2</accession>
<keyword evidence="2" id="KW-1185">Reference proteome</keyword>
<gene>
    <name evidence="1" type="ORF">HNP98_002208</name>
</gene>
<dbReference type="Proteomes" id="UP000779507">
    <property type="component" value="Unassembled WGS sequence"/>
</dbReference>
<reference evidence="1 2" key="1">
    <citation type="submission" date="2020-05" db="EMBL/GenBank/DDBJ databases">
        <title>Genomic Encyclopedia of Type Strains, Phase IV (KMG-V): Genome sequencing to study the core and pangenomes of soil and plant-associated prokaryotes.</title>
        <authorList>
            <person name="Whitman W."/>
        </authorList>
    </citation>
    <scope>NUCLEOTIDE SEQUENCE [LARGE SCALE GENOMIC DNA]</scope>
    <source>
        <strain evidence="1 2">9A</strain>
    </source>
</reference>
<dbReference type="RefSeq" id="WP_173810109.1">
    <property type="nucleotide sequence ID" value="NZ_JABSNP010000009.1"/>
</dbReference>
<proteinExistence type="predicted"/>
<dbReference type="EMBL" id="JABSNP010000009">
    <property type="protein sequence ID" value="NRT19379.1"/>
    <property type="molecule type" value="Genomic_DNA"/>
</dbReference>
<comment type="caution">
    <text evidence="1">The sequence shown here is derived from an EMBL/GenBank/DDBJ whole genome shotgun (WGS) entry which is preliminary data.</text>
</comment>
<protein>
    <recommendedName>
        <fullName evidence="3">DUF2188 domain-containing protein</fullName>
    </recommendedName>
</protein>
<evidence type="ECO:0000313" key="2">
    <source>
        <dbReference type="Proteomes" id="UP000779507"/>
    </source>
</evidence>
<sequence>MATATKRPATTTCYYLATCGSIYRVRTVTGGSRTENGTWQARRTKRAAEFEHEYYADSDEVAQAVRRGAFTLTTKP</sequence>
<name>A0ABX2FQJ2_9BACT</name>
<organism evidence="1 2">
    <name type="scientific">Hymenobacter caeli</name>
    <dbReference type="NCBI Taxonomy" id="2735894"/>
    <lineage>
        <taxon>Bacteria</taxon>
        <taxon>Pseudomonadati</taxon>
        <taxon>Bacteroidota</taxon>
        <taxon>Cytophagia</taxon>
        <taxon>Cytophagales</taxon>
        <taxon>Hymenobacteraceae</taxon>
        <taxon>Hymenobacter</taxon>
    </lineage>
</organism>
<evidence type="ECO:0008006" key="3">
    <source>
        <dbReference type="Google" id="ProtNLM"/>
    </source>
</evidence>